<protein>
    <submittedName>
        <fullName evidence="2">MarR family transcriptional regulator</fullName>
    </submittedName>
</protein>
<comment type="caution">
    <text evidence="2">The sequence shown here is derived from an EMBL/GenBank/DDBJ whole genome shotgun (WGS) entry which is preliminary data.</text>
</comment>
<evidence type="ECO:0000259" key="1">
    <source>
        <dbReference type="PROSITE" id="PS50995"/>
    </source>
</evidence>
<accession>A0A8J3IWD7</accession>
<dbReference type="Gene3D" id="1.10.10.10">
    <property type="entry name" value="Winged helix-like DNA-binding domain superfamily/Winged helix DNA-binding domain"/>
    <property type="match status" value="1"/>
</dbReference>
<dbReference type="GO" id="GO:0003700">
    <property type="term" value="F:DNA-binding transcription factor activity"/>
    <property type="evidence" value="ECO:0007669"/>
    <property type="project" value="InterPro"/>
</dbReference>
<keyword evidence="3" id="KW-1185">Reference proteome</keyword>
<dbReference type="Proteomes" id="UP000597444">
    <property type="component" value="Unassembled WGS sequence"/>
</dbReference>
<dbReference type="SMART" id="SM00347">
    <property type="entry name" value="HTH_MARR"/>
    <property type="match status" value="1"/>
</dbReference>
<dbReference type="RefSeq" id="WP_220208822.1">
    <property type="nucleotide sequence ID" value="NZ_BNJK01000002.1"/>
</dbReference>
<dbReference type="Pfam" id="PF01047">
    <property type="entry name" value="MarR"/>
    <property type="match status" value="1"/>
</dbReference>
<dbReference type="SUPFAM" id="SSF46785">
    <property type="entry name" value="Winged helix' DNA-binding domain"/>
    <property type="match status" value="1"/>
</dbReference>
<dbReference type="InterPro" id="IPR036388">
    <property type="entry name" value="WH-like_DNA-bd_sf"/>
</dbReference>
<gene>
    <name evidence="2" type="ORF">KSF_081030</name>
</gene>
<evidence type="ECO:0000313" key="2">
    <source>
        <dbReference type="EMBL" id="GHO98055.1"/>
    </source>
</evidence>
<dbReference type="PANTHER" id="PTHR33164:SF43">
    <property type="entry name" value="HTH-TYPE TRANSCRIPTIONAL REPRESSOR YETL"/>
    <property type="match status" value="1"/>
</dbReference>
<dbReference type="PROSITE" id="PS50995">
    <property type="entry name" value="HTH_MARR_2"/>
    <property type="match status" value="1"/>
</dbReference>
<evidence type="ECO:0000313" key="3">
    <source>
        <dbReference type="Proteomes" id="UP000597444"/>
    </source>
</evidence>
<dbReference type="InterPro" id="IPR000835">
    <property type="entry name" value="HTH_MarR-typ"/>
</dbReference>
<dbReference type="EMBL" id="BNJK01000002">
    <property type="protein sequence ID" value="GHO98055.1"/>
    <property type="molecule type" value="Genomic_DNA"/>
</dbReference>
<dbReference type="InterPro" id="IPR039422">
    <property type="entry name" value="MarR/SlyA-like"/>
</dbReference>
<dbReference type="GO" id="GO:0006950">
    <property type="term" value="P:response to stress"/>
    <property type="evidence" value="ECO:0007669"/>
    <property type="project" value="TreeGrafter"/>
</dbReference>
<dbReference type="PANTHER" id="PTHR33164">
    <property type="entry name" value="TRANSCRIPTIONAL REGULATOR, MARR FAMILY"/>
    <property type="match status" value="1"/>
</dbReference>
<dbReference type="InterPro" id="IPR036390">
    <property type="entry name" value="WH_DNA-bd_sf"/>
</dbReference>
<proteinExistence type="predicted"/>
<reference evidence="2" key="1">
    <citation type="submission" date="2020-10" db="EMBL/GenBank/DDBJ databases">
        <title>Taxonomic study of unclassified bacteria belonging to the class Ktedonobacteria.</title>
        <authorList>
            <person name="Yabe S."/>
            <person name="Wang C.M."/>
            <person name="Zheng Y."/>
            <person name="Sakai Y."/>
            <person name="Cavaletti L."/>
            <person name="Monciardini P."/>
            <person name="Donadio S."/>
        </authorList>
    </citation>
    <scope>NUCLEOTIDE SEQUENCE</scope>
    <source>
        <strain evidence="2">ID150040</strain>
    </source>
</reference>
<dbReference type="AlphaFoldDB" id="A0A8J3IWD7"/>
<name>A0A8J3IWD7_9CHLR</name>
<feature type="domain" description="HTH marR-type" evidence="1">
    <location>
        <begin position="4"/>
        <end position="133"/>
    </location>
</feature>
<organism evidence="2 3">
    <name type="scientific">Reticulibacter mediterranei</name>
    <dbReference type="NCBI Taxonomy" id="2778369"/>
    <lineage>
        <taxon>Bacteria</taxon>
        <taxon>Bacillati</taxon>
        <taxon>Chloroflexota</taxon>
        <taxon>Ktedonobacteria</taxon>
        <taxon>Ktedonobacterales</taxon>
        <taxon>Reticulibacteraceae</taxon>
        <taxon>Reticulibacter</taxon>
    </lineage>
</organism>
<sequence length="153" mass="17067">MDRNDELRYLILAAQREGSRLFAEQVRPLGLTPSQAEVLAVLYEEQPLSLIELGARMVCETGSPSRLVDGLVKAELVERIPSQTDQRKVTLTLTERGTALYREVAAVEQQFGALIGAWGEQADLEGMMKALWQFVGDKPAGKALARRLKRDRE</sequence>